<accession>A0A0F5LDW4</accession>
<evidence type="ECO:0000313" key="3">
    <source>
        <dbReference type="Proteomes" id="UP000033514"/>
    </source>
</evidence>
<feature type="region of interest" description="Disordered" evidence="1">
    <location>
        <begin position="31"/>
        <end position="55"/>
    </location>
</feature>
<organism evidence="2 3">
    <name type="scientific">Devosia soli</name>
    <dbReference type="NCBI Taxonomy" id="361041"/>
    <lineage>
        <taxon>Bacteria</taxon>
        <taxon>Pseudomonadati</taxon>
        <taxon>Pseudomonadota</taxon>
        <taxon>Alphaproteobacteria</taxon>
        <taxon>Hyphomicrobiales</taxon>
        <taxon>Devosiaceae</taxon>
        <taxon>Devosia</taxon>
    </lineage>
</organism>
<dbReference type="AlphaFoldDB" id="A0A0F5LDW4"/>
<gene>
    <name evidence="2" type="ORF">VW35_04075</name>
</gene>
<evidence type="ECO:0000313" key="2">
    <source>
        <dbReference type="EMBL" id="KKB80528.1"/>
    </source>
</evidence>
<sequence>MIPTAAIDKRDRLPRGWLPTLALAATLANSRGGSASGRRFGAAMPMRSTPRPGTAMGAQYGRDFIWRVTQQQRRYIDALHAAIACLAKAIP</sequence>
<protein>
    <submittedName>
        <fullName evidence="2">Uncharacterized protein</fullName>
    </submittedName>
</protein>
<comment type="caution">
    <text evidence="2">The sequence shown here is derived from an EMBL/GenBank/DDBJ whole genome shotgun (WGS) entry which is preliminary data.</text>
</comment>
<keyword evidence="3" id="KW-1185">Reference proteome</keyword>
<dbReference type="PATRIC" id="fig|361041.3.peg.117"/>
<dbReference type="EMBL" id="LAJG01000012">
    <property type="protein sequence ID" value="KKB80528.1"/>
    <property type="molecule type" value="Genomic_DNA"/>
</dbReference>
<proteinExistence type="predicted"/>
<dbReference type="Proteomes" id="UP000033514">
    <property type="component" value="Unassembled WGS sequence"/>
</dbReference>
<reference evidence="2 3" key="1">
    <citation type="submission" date="2015-03" db="EMBL/GenBank/DDBJ databases">
        <authorList>
            <person name="Hassan Y.I."/>
            <person name="Lepp D."/>
            <person name="Zhou T."/>
        </authorList>
    </citation>
    <scope>NUCLEOTIDE SEQUENCE [LARGE SCALE GENOMIC DNA]</scope>
    <source>
        <strain evidence="2 3">GH2-10</strain>
    </source>
</reference>
<name>A0A0F5LDW4_9HYPH</name>
<evidence type="ECO:0000256" key="1">
    <source>
        <dbReference type="SAM" id="MobiDB-lite"/>
    </source>
</evidence>
<feature type="compositionally biased region" description="Low complexity" evidence="1">
    <location>
        <begin position="31"/>
        <end position="43"/>
    </location>
</feature>